<evidence type="ECO:0000313" key="9">
    <source>
        <dbReference type="EMBL" id="ELK09394.1"/>
    </source>
</evidence>
<gene>
    <name evidence="9" type="ORF">PAL_GLEAN10003311</name>
</gene>
<evidence type="ECO:0000256" key="5">
    <source>
        <dbReference type="ARBA" id="ARBA00022989"/>
    </source>
</evidence>
<keyword evidence="4" id="KW-0552">Olfaction</keyword>
<keyword evidence="7" id="KW-0807">Transducer</keyword>
<evidence type="ECO:0000256" key="3">
    <source>
        <dbReference type="ARBA" id="ARBA00022692"/>
    </source>
</evidence>
<keyword evidence="3" id="KW-0812">Transmembrane</keyword>
<keyword evidence="10" id="KW-1185">Reference proteome</keyword>
<feature type="coiled-coil region" evidence="8">
    <location>
        <begin position="173"/>
        <end position="242"/>
    </location>
</feature>
<dbReference type="GO" id="GO:0005886">
    <property type="term" value="C:plasma membrane"/>
    <property type="evidence" value="ECO:0007669"/>
    <property type="project" value="TreeGrafter"/>
</dbReference>
<dbReference type="EMBL" id="KB030828">
    <property type="protein sequence ID" value="ELK09394.1"/>
    <property type="molecule type" value="Genomic_DNA"/>
</dbReference>
<dbReference type="SUPFAM" id="SSF81321">
    <property type="entry name" value="Family A G protein-coupled receptor-like"/>
    <property type="match status" value="1"/>
</dbReference>
<keyword evidence="6" id="KW-0472">Membrane</keyword>
<dbReference type="Pfam" id="PF13853">
    <property type="entry name" value="7tm_4"/>
    <property type="match status" value="1"/>
</dbReference>
<protein>
    <submittedName>
        <fullName evidence="9">Olfactomedin-4</fullName>
    </submittedName>
</protein>
<reference evidence="10" key="1">
    <citation type="journal article" date="2013" name="Science">
        <title>Comparative analysis of bat genomes provides insight into the evolution of flight and immunity.</title>
        <authorList>
            <person name="Zhang G."/>
            <person name="Cowled C."/>
            <person name="Shi Z."/>
            <person name="Huang Z."/>
            <person name="Bishop-Lilly K.A."/>
            <person name="Fang X."/>
            <person name="Wynne J.W."/>
            <person name="Xiong Z."/>
            <person name="Baker M.L."/>
            <person name="Zhao W."/>
            <person name="Tachedjian M."/>
            <person name="Zhu Y."/>
            <person name="Zhou P."/>
            <person name="Jiang X."/>
            <person name="Ng J."/>
            <person name="Yang L."/>
            <person name="Wu L."/>
            <person name="Xiao J."/>
            <person name="Feng Y."/>
            <person name="Chen Y."/>
            <person name="Sun X."/>
            <person name="Zhang Y."/>
            <person name="Marsh G.A."/>
            <person name="Crameri G."/>
            <person name="Broder C.C."/>
            <person name="Frey K.G."/>
            <person name="Wang L.F."/>
            <person name="Wang J."/>
        </authorList>
    </citation>
    <scope>NUCLEOTIDE SEQUENCE [LARGE SCALE GENOMIC DNA]</scope>
</reference>
<evidence type="ECO:0000313" key="10">
    <source>
        <dbReference type="Proteomes" id="UP000010552"/>
    </source>
</evidence>
<dbReference type="InParanoid" id="L5KCK6"/>
<dbReference type="Proteomes" id="UP000010552">
    <property type="component" value="Unassembled WGS sequence"/>
</dbReference>
<accession>L5KCK6</accession>
<dbReference type="GO" id="GO:0007186">
    <property type="term" value="P:G protein-coupled receptor signaling pathway"/>
    <property type="evidence" value="ECO:0007669"/>
    <property type="project" value="InterPro"/>
</dbReference>
<dbReference type="AlphaFoldDB" id="L5KCK6"/>
<dbReference type="PANTHER" id="PTHR26450">
    <property type="entry name" value="OLFACTORY RECEPTOR 56B1-RELATED"/>
    <property type="match status" value="1"/>
</dbReference>
<organism evidence="9 10">
    <name type="scientific">Pteropus alecto</name>
    <name type="common">Black flying fox</name>
    <dbReference type="NCBI Taxonomy" id="9402"/>
    <lineage>
        <taxon>Eukaryota</taxon>
        <taxon>Metazoa</taxon>
        <taxon>Chordata</taxon>
        <taxon>Craniata</taxon>
        <taxon>Vertebrata</taxon>
        <taxon>Euteleostomi</taxon>
        <taxon>Mammalia</taxon>
        <taxon>Eutheria</taxon>
        <taxon>Laurasiatheria</taxon>
        <taxon>Chiroptera</taxon>
        <taxon>Yinpterochiroptera</taxon>
        <taxon>Pteropodoidea</taxon>
        <taxon>Pteropodidae</taxon>
        <taxon>Pteropodinae</taxon>
        <taxon>Pteropus</taxon>
    </lineage>
</organism>
<dbReference type="InterPro" id="IPR000725">
    <property type="entry name" value="Olfact_rcpt"/>
</dbReference>
<proteinExistence type="predicted"/>
<keyword evidence="5" id="KW-1133">Transmembrane helix</keyword>
<feature type="coiled-coil region" evidence="8">
    <location>
        <begin position="111"/>
        <end position="145"/>
    </location>
</feature>
<dbReference type="InterPro" id="IPR050402">
    <property type="entry name" value="OR51/52/56-like"/>
</dbReference>
<evidence type="ECO:0000256" key="7">
    <source>
        <dbReference type="ARBA" id="ARBA00023224"/>
    </source>
</evidence>
<evidence type="ECO:0000256" key="4">
    <source>
        <dbReference type="ARBA" id="ARBA00022725"/>
    </source>
</evidence>
<keyword evidence="2" id="KW-0716">Sensory transduction</keyword>
<evidence type="ECO:0000256" key="1">
    <source>
        <dbReference type="ARBA" id="ARBA00004141"/>
    </source>
</evidence>
<evidence type="ECO:0000256" key="6">
    <source>
        <dbReference type="ARBA" id="ARBA00023136"/>
    </source>
</evidence>
<comment type="subcellular location">
    <subcellularLocation>
        <location evidence="1">Membrane</location>
        <topology evidence="1">Multi-pass membrane protein</topology>
    </subcellularLocation>
</comment>
<sequence length="305" mass="33708">MTRHSGHLCTSCSGFWQPMTLATSTVTKALAMLWSLSGESSFGACLAELFITHESLVLLAMTVDCYVVACQPLCYRALLTQHVLISSMPGTVDEDGICHYMVHLLNSSTTLKQLKQLQSTAQELMSKYEQELSRVSEYARAIEDQDSQVLEINDSPNSRDPTALASSYESPVFNLLRLELEGAQELVAQLKAKKELVANASLTLKLLADSDQCSFHCLCQEVDVLKGQLRECEREKEQEEASTHCHPPLPLGSCAHGGLQKVSRPIVVQLNWRGFSYKAGTWGRDSAPNPASSLYWVAPLREDGR</sequence>
<evidence type="ECO:0000256" key="2">
    <source>
        <dbReference type="ARBA" id="ARBA00022606"/>
    </source>
</evidence>
<evidence type="ECO:0000256" key="8">
    <source>
        <dbReference type="SAM" id="Coils"/>
    </source>
</evidence>
<dbReference type="GO" id="GO:0004984">
    <property type="term" value="F:olfactory receptor activity"/>
    <property type="evidence" value="ECO:0007669"/>
    <property type="project" value="InterPro"/>
</dbReference>
<dbReference type="PANTHER" id="PTHR26450:SF395">
    <property type="entry name" value="G-PROTEIN COUPLED RECEPTORS FAMILY 1 PROFILE DOMAIN-CONTAINING PROTEIN"/>
    <property type="match status" value="1"/>
</dbReference>
<keyword evidence="8" id="KW-0175">Coiled coil</keyword>
<name>L5KCK6_PTEAL</name>